<dbReference type="EMBL" id="MFIX01000193">
    <property type="protein sequence ID" value="OGG02171.1"/>
    <property type="molecule type" value="Genomic_DNA"/>
</dbReference>
<dbReference type="InterPro" id="IPR045089">
    <property type="entry name" value="PGGT1B-like"/>
</dbReference>
<evidence type="ECO:0000259" key="10">
    <source>
        <dbReference type="Pfam" id="PF00432"/>
    </source>
</evidence>
<evidence type="ECO:0000256" key="8">
    <source>
        <dbReference type="ARBA" id="ARBA00030816"/>
    </source>
</evidence>
<reference evidence="11 12" key="1">
    <citation type="journal article" date="2016" name="Nat. Commun.">
        <title>Thousands of microbial genomes shed light on interconnected biogeochemical processes in an aquifer system.</title>
        <authorList>
            <person name="Anantharaman K."/>
            <person name="Brown C.T."/>
            <person name="Hug L.A."/>
            <person name="Sharon I."/>
            <person name="Castelle C.J."/>
            <person name="Probst A.J."/>
            <person name="Thomas B.C."/>
            <person name="Singh A."/>
            <person name="Wilkins M.J."/>
            <person name="Karaoz U."/>
            <person name="Brodie E.L."/>
            <person name="Williams K.H."/>
            <person name="Hubbard S.S."/>
            <person name="Banfield J.F."/>
        </authorList>
    </citation>
    <scope>NUCLEOTIDE SEQUENCE [LARGE SCALE GENOMIC DNA]</scope>
</reference>
<dbReference type="GO" id="GO:0046872">
    <property type="term" value="F:metal ion binding"/>
    <property type="evidence" value="ECO:0007669"/>
    <property type="project" value="UniProtKB-KW"/>
</dbReference>
<dbReference type="PANTHER" id="PTHR11774:SF11">
    <property type="entry name" value="GERANYLGERANYL TRANSFERASE TYPE-2 SUBUNIT BETA"/>
    <property type="match status" value="1"/>
</dbReference>
<feature type="domain" description="Prenyltransferase alpha-alpha toroid" evidence="10">
    <location>
        <begin position="42"/>
        <end position="216"/>
    </location>
</feature>
<keyword evidence="4" id="KW-0808">Transferase</keyword>
<evidence type="ECO:0000256" key="1">
    <source>
        <dbReference type="ARBA" id="ARBA00001947"/>
    </source>
</evidence>
<dbReference type="GO" id="GO:0005968">
    <property type="term" value="C:Rab-protein geranylgeranyltransferase complex"/>
    <property type="evidence" value="ECO:0007669"/>
    <property type="project" value="TreeGrafter"/>
</dbReference>
<evidence type="ECO:0000313" key="11">
    <source>
        <dbReference type="EMBL" id="OGG02171.1"/>
    </source>
</evidence>
<dbReference type="Gene3D" id="1.50.10.20">
    <property type="match status" value="2"/>
</dbReference>
<keyword evidence="7" id="KW-0862">Zinc</keyword>
<dbReference type="CDD" id="cd00688">
    <property type="entry name" value="ISOPREN_C2_like"/>
    <property type="match status" value="1"/>
</dbReference>
<feature type="domain" description="Prenyltransferase alpha-alpha toroid" evidence="10">
    <location>
        <begin position="225"/>
        <end position="360"/>
    </location>
</feature>
<keyword evidence="5" id="KW-0479">Metal-binding</keyword>
<protein>
    <recommendedName>
        <fullName evidence="8">Geranylgeranyl transferase type II subunit beta</fullName>
    </recommendedName>
    <alternativeName>
        <fullName evidence="9">Type II protein geranyl-geranyltransferase subunit beta</fullName>
    </alternativeName>
</protein>
<keyword evidence="6" id="KW-0677">Repeat</keyword>
<organism evidence="11 12">
    <name type="scientific">Candidatus Glassbacteria bacterium RIFCSPLOWO2_12_FULL_58_11</name>
    <dbReference type="NCBI Taxonomy" id="1817867"/>
    <lineage>
        <taxon>Bacteria</taxon>
        <taxon>Candidatus Glassiibacteriota</taxon>
    </lineage>
</organism>
<comment type="cofactor">
    <cofactor evidence="1">
        <name>Zn(2+)</name>
        <dbReference type="ChEBI" id="CHEBI:29105"/>
    </cofactor>
</comment>
<dbReference type="InterPro" id="IPR008930">
    <property type="entry name" value="Terpenoid_cyclase/PrenylTrfase"/>
</dbReference>
<dbReference type="SUPFAM" id="SSF48239">
    <property type="entry name" value="Terpenoid cyclases/Protein prenyltransferases"/>
    <property type="match status" value="2"/>
</dbReference>
<dbReference type="PROSITE" id="PS51257">
    <property type="entry name" value="PROKAR_LIPOPROTEIN"/>
    <property type="match status" value="1"/>
</dbReference>
<dbReference type="Pfam" id="PF00432">
    <property type="entry name" value="Prenyltrans"/>
    <property type="match status" value="2"/>
</dbReference>
<evidence type="ECO:0000256" key="5">
    <source>
        <dbReference type="ARBA" id="ARBA00022723"/>
    </source>
</evidence>
<dbReference type="InterPro" id="IPR001330">
    <property type="entry name" value="Prenyltrans"/>
</dbReference>
<dbReference type="PANTHER" id="PTHR11774">
    <property type="entry name" value="GERANYLGERANYL TRANSFERASE TYPE BETA SUBUNIT"/>
    <property type="match status" value="1"/>
</dbReference>
<evidence type="ECO:0000313" key="12">
    <source>
        <dbReference type="Proteomes" id="UP000179129"/>
    </source>
</evidence>
<dbReference type="STRING" id="1817867.A3F83_12375"/>
<evidence type="ECO:0000256" key="3">
    <source>
        <dbReference type="ARBA" id="ARBA00022602"/>
    </source>
</evidence>
<evidence type="ECO:0000256" key="4">
    <source>
        <dbReference type="ARBA" id="ARBA00022679"/>
    </source>
</evidence>
<name>A0A1F5YPP5_9BACT</name>
<evidence type="ECO:0000256" key="7">
    <source>
        <dbReference type="ARBA" id="ARBA00022833"/>
    </source>
</evidence>
<gene>
    <name evidence="11" type="ORF">A3F83_12375</name>
</gene>
<dbReference type="Proteomes" id="UP000179129">
    <property type="component" value="Unassembled WGS sequence"/>
</dbReference>
<evidence type="ECO:0000256" key="6">
    <source>
        <dbReference type="ARBA" id="ARBA00022737"/>
    </source>
</evidence>
<dbReference type="GO" id="GO:0004663">
    <property type="term" value="F:Rab geranylgeranyltransferase activity"/>
    <property type="evidence" value="ECO:0007669"/>
    <property type="project" value="TreeGrafter"/>
</dbReference>
<evidence type="ECO:0000256" key="2">
    <source>
        <dbReference type="ARBA" id="ARBA00010497"/>
    </source>
</evidence>
<evidence type="ECO:0000256" key="9">
    <source>
        <dbReference type="ARBA" id="ARBA00032766"/>
    </source>
</evidence>
<proteinExistence type="inferred from homology"/>
<accession>A0A1F5YPP5</accession>
<keyword evidence="3" id="KW-0637">Prenyltransferase</keyword>
<comment type="caution">
    <text evidence="11">The sequence shown here is derived from an EMBL/GenBank/DDBJ whole genome shotgun (WGS) entry which is preliminary data.</text>
</comment>
<comment type="similarity">
    <text evidence="2">Belongs to the protein prenyltransferase subunit beta family.</text>
</comment>
<dbReference type="AlphaFoldDB" id="A0A1F5YPP5"/>
<sequence length="593" mass="64341">MILLIRLVASILLLVLFSCGAPGEKPGESSAGPVPTAGPHPTVAWILACRAPQGGFGCFPGDSAFVSRTGMALEALADLGALESLGDRQATVGWLMGQQQADGGFLEARDFYNGKLLPWGTMSALEPTFWALKALRILGTQAGRPDRALAFIRARQLTSGAFSAREVSWGGAEEALYSTFWAVAALRELGAAIPDSARLVQWAQGMQDTKARRGGFCLSVDNFNYSSTAGTYYGVRTLELLGASPKRPIEVKKFLLSSYGQEADGGFEIGHGDNWNNFDHYSLMQDTYMAVHSLALLGMPLSDNDTSRAARPAADCARWIAALQNPDGGFARVGVTGQTPLASPSEMRSTWQAVRALKLLGAQIPRPGNPVRPAPEVVPHVPLNSHPTIHNADPAEVWAYRRIALPIYEHFLQETGSRIAALGWLSRWVRAVTGPENAIYLTGGRGLLMQGWGQCGEMSLLLQQLASSVDHAARYSFVIGDVNCEIQVREDTWKSPHWCLFIPFTNEYPDPGIPAPDGELNGWSVLDLIIDCNARRSNLNYPSRTRLGDQLFNSVRVETIDYAKGAWGREVKMDSTATYESPAAAELYPGGSW</sequence>